<evidence type="ECO:0000256" key="1">
    <source>
        <dbReference type="SAM" id="MobiDB-lite"/>
    </source>
</evidence>
<accession>A0A6H9WL76</accession>
<gene>
    <name evidence="3" type="ORF">F8O04_00370</name>
</gene>
<feature type="transmembrane region" description="Helical" evidence="2">
    <location>
        <begin position="98"/>
        <end position="125"/>
    </location>
</feature>
<keyword evidence="4" id="KW-1185">Reference proteome</keyword>
<dbReference type="EMBL" id="WBJY01000001">
    <property type="protein sequence ID" value="KAB1648798.1"/>
    <property type="molecule type" value="Genomic_DNA"/>
</dbReference>
<comment type="caution">
    <text evidence="3">The sequence shown here is derived from an EMBL/GenBank/DDBJ whole genome shotgun (WGS) entry which is preliminary data.</text>
</comment>
<dbReference type="InterPro" id="IPR009937">
    <property type="entry name" value="Phage_holin_3_6"/>
</dbReference>
<dbReference type="Proteomes" id="UP000431744">
    <property type="component" value="Unassembled WGS sequence"/>
</dbReference>
<dbReference type="OrthoDB" id="5118910at2"/>
<protein>
    <submittedName>
        <fullName evidence="3">Phage holin family protein</fullName>
    </submittedName>
</protein>
<feature type="region of interest" description="Disordered" evidence="1">
    <location>
        <begin position="1"/>
        <end position="59"/>
    </location>
</feature>
<feature type="transmembrane region" description="Helical" evidence="2">
    <location>
        <begin position="131"/>
        <end position="159"/>
    </location>
</feature>
<name>A0A6H9WL76_9MICO</name>
<proteinExistence type="predicted"/>
<evidence type="ECO:0000313" key="4">
    <source>
        <dbReference type="Proteomes" id="UP000431744"/>
    </source>
</evidence>
<sequence>MSNYSTPGADNRLGAAAYGAAGGNTAPGGPAAGHTPPDPDREPLRAPFPRPGFAGRRNPKERVSLGTLLADTPRLFVQLAKDELERAKRELTAKGKKLVTGAALLAAAAFFALTMWAVLVTAAILGLNEAFAPWLSALIVAGVFLIFVLGLVLFGVLAIKRSLPLTPEETLDSVKRDVNAVKGLGRYE</sequence>
<dbReference type="Pfam" id="PF07332">
    <property type="entry name" value="Phage_holin_3_6"/>
    <property type="match status" value="1"/>
</dbReference>
<reference evidence="3 4" key="1">
    <citation type="submission" date="2019-09" db="EMBL/GenBank/DDBJ databases">
        <title>Phylogeny of genus Pseudoclavibacter and closely related genus.</title>
        <authorList>
            <person name="Li Y."/>
        </authorList>
    </citation>
    <scope>NUCLEOTIDE SEQUENCE [LARGE SCALE GENOMIC DNA]</scope>
    <source>
        <strain evidence="3 4">EGI 60007</strain>
    </source>
</reference>
<organism evidence="3 4">
    <name type="scientific">Pseudoclavibacter endophyticus</name>
    <dbReference type="NCBI Taxonomy" id="1778590"/>
    <lineage>
        <taxon>Bacteria</taxon>
        <taxon>Bacillati</taxon>
        <taxon>Actinomycetota</taxon>
        <taxon>Actinomycetes</taxon>
        <taxon>Micrococcales</taxon>
        <taxon>Microbacteriaceae</taxon>
        <taxon>Pseudoclavibacter</taxon>
    </lineage>
</organism>
<evidence type="ECO:0000313" key="3">
    <source>
        <dbReference type="EMBL" id="KAB1648798.1"/>
    </source>
</evidence>
<dbReference type="RefSeq" id="WP_158027352.1">
    <property type="nucleotide sequence ID" value="NZ_BMHG01000001.1"/>
</dbReference>
<keyword evidence="2" id="KW-1133">Transmembrane helix</keyword>
<keyword evidence="2" id="KW-0472">Membrane</keyword>
<keyword evidence="2" id="KW-0812">Transmembrane</keyword>
<evidence type="ECO:0000256" key="2">
    <source>
        <dbReference type="SAM" id="Phobius"/>
    </source>
</evidence>
<dbReference type="AlphaFoldDB" id="A0A6H9WL76"/>